<dbReference type="InterPro" id="IPR052551">
    <property type="entry name" value="UV-DNA_repair_photolyase"/>
</dbReference>
<gene>
    <name evidence="1" type="ORF">V6255_01375</name>
</gene>
<accession>A0ABU9H7P2</accession>
<sequence>MQAKHLRLILGDQLNAMHSWFKQIDDDVIYVIAELHQEASYTKHHIKKITSFFAAMADFAQMLESKGHRVCYLTLDESIQYQDLPHLIKSLVTHYQCESFTFQRPDEYRLWSQLGNLPAQDGLTVYEADTEHFLLPFDQLPQHFQVATHVRMENFYRFMRKEFSILMEGSKPVGGAWNFDSNNRQTFKKADLKVIPKPLIFTNPAEAYLQRIKHHKIKTIGYESTNVDYPINRQQSLQLLDYFCQYQLPNFGNFQDAMTVASPYAWSLYHSRLSFSLNCKMLNPMEVIQSALTAYQASEGKITISQIEGFIRQILGWREYVRGMYWMNMPNYAQQNALSANRDLPTFFWNADTKMQCLKSAISQSLEHAYAHHIQRLMITGNFALLAGIDPNQVDDWYLGIYIDAIEWVELPNTRSMALFADGGWIATKPYAASGNYVNKMSDYCKNCRYNVKEKLGEDACPLNSLYWNFIDQNYEQLASNHRMSFPIRNWDKLDPSQKIEIREKASTLLENLDNL</sequence>
<dbReference type="Gene3D" id="1.10.10.1710">
    <property type="entry name" value="Deoxyribodipyrimidine photolyase-related"/>
    <property type="match status" value="1"/>
</dbReference>
<dbReference type="Pfam" id="PF04244">
    <property type="entry name" value="DPRP"/>
    <property type="match status" value="1"/>
</dbReference>
<dbReference type="PANTHER" id="PTHR38657">
    <property type="entry name" value="SLR1343 PROTEIN"/>
    <property type="match status" value="1"/>
</dbReference>
<proteinExistence type="predicted"/>
<evidence type="ECO:0000313" key="2">
    <source>
        <dbReference type="Proteomes" id="UP001366060"/>
    </source>
</evidence>
<evidence type="ECO:0000313" key="1">
    <source>
        <dbReference type="EMBL" id="MEL0657773.1"/>
    </source>
</evidence>
<dbReference type="Gene3D" id="1.10.579.10">
    <property type="entry name" value="DNA Cyclobutane Dipyrimidine Photolyase, subunit A, domain 3"/>
    <property type="match status" value="1"/>
</dbReference>
<dbReference type="RefSeq" id="WP_341626536.1">
    <property type="nucleotide sequence ID" value="NZ_JBAKBA010000002.1"/>
</dbReference>
<dbReference type="InterPro" id="IPR014729">
    <property type="entry name" value="Rossmann-like_a/b/a_fold"/>
</dbReference>
<reference evidence="1 2" key="1">
    <citation type="submission" date="2024-02" db="EMBL/GenBank/DDBJ databases">
        <title>Bacteria isolated from the canopy kelp, Nereocystis luetkeana.</title>
        <authorList>
            <person name="Pfister C.A."/>
            <person name="Younker I.T."/>
            <person name="Light S.H."/>
        </authorList>
    </citation>
    <scope>NUCLEOTIDE SEQUENCE [LARGE SCALE GENOMIC DNA]</scope>
    <source>
        <strain evidence="1 2">TI.2.07</strain>
    </source>
</reference>
<dbReference type="Gene3D" id="1.25.40.80">
    <property type="match status" value="1"/>
</dbReference>
<dbReference type="InterPro" id="IPR007357">
    <property type="entry name" value="PhrB-like"/>
</dbReference>
<dbReference type="InterPro" id="IPR036134">
    <property type="entry name" value="Crypto/Photolyase_FAD-like_sf"/>
</dbReference>
<dbReference type="Gene3D" id="3.40.50.620">
    <property type="entry name" value="HUPs"/>
    <property type="match status" value="1"/>
</dbReference>
<dbReference type="Proteomes" id="UP001366060">
    <property type="component" value="Unassembled WGS sequence"/>
</dbReference>
<organism evidence="1 2">
    <name type="scientific">Psychromonas arctica</name>
    <dbReference type="NCBI Taxonomy" id="168275"/>
    <lineage>
        <taxon>Bacteria</taxon>
        <taxon>Pseudomonadati</taxon>
        <taxon>Pseudomonadota</taxon>
        <taxon>Gammaproteobacteria</taxon>
        <taxon>Alteromonadales</taxon>
        <taxon>Psychromonadaceae</taxon>
        <taxon>Psychromonas</taxon>
    </lineage>
</organism>
<dbReference type="EMBL" id="JBAKBA010000002">
    <property type="protein sequence ID" value="MEL0657773.1"/>
    <property type="molecule type" value="Genomic_DNA"/>
</dbReference>
<keyword evidence="2" id="KW-1185">Reference proteome</keyword>
<protein>
    <submittedName>
        <fullName evidence="1">Cryptochrome/photolyase family protein</fullName>
    </submittedName>
</protein>
<dbReference type="SUPFAM" id="SSF48173">
    <property type="entry name" value="Cryptochrome/photolyase FAD-binding domain"/>
    <property type="match status" value="1"/>
</dbReference>
<dbReference type="PANTHER" id="PTHR38657:SF1">
    <property type="entry name" value="SLR1343 PROTEIN"/>
    <property type="match status" value="1"/>
</dbReference>
<name>A0ABU9H7P2_9GAMM</name>
<comment type="caution">
    <text evidence="1">The sequence shown here is derived from an EMBL/GenBank/DDBJ whole genome shotgun (WGS) entry which is preliminary data.</text>
</comment>